<dbReference type="GO" id="GO:0005524">
    <property type="term" value="F:ATP binding"/>
    <property type="evidence" value="ECO:0007669"/>
    <property type="project" value="UniProtKB-KW"/>
</dbReference>
<evidence type="ECO:0000256" key="8">
    <source>
        <dbReference type="HAMAP-Rule" id="MF_00120"/>
    </source>
</evidence>
<keyword evidence="9" id="KW-0175">Coiled coil</keyword>
<dbReference type="GO" id="GO:0050567">
    <property type="term" value="F:glutaminyl-tRNA synthase (glutamine-hydrolyzing) activity"/>
    <property type="evidence" value="ECO:0007669"/>
    <property type="project" value="UniProtKB-UniRule"/>
</dbReference>
<comment type="similarity">
    <text evidence="1 8">Belongs to the amidase family. GatA subfamily.</text>
</comment>
<evidence type="ECO:0000256" key="6">
    <source>
        <dbReference type="ARBA" id="ARBA00025295"/>
    </source>
</evidence>
<dbReference type="GO" id="GO:0006412">
    <property type="term" value="P:translation"/>
    <property type="evidence" value="ECO:0007669"/>
    <property type="project" value="UniProtKB-UniRule"/>
</dbReference>
<dbReference type="HAMAP" id="MF_00120">
    <property type="entry name" value="GatA"/>
    <property type="match status" value="1"/>
</dbReference>
<keyword evidence="11" id="KW-0808">Transferase</keyword>
<dbReference type="EC" id="6.3.5.7" evidence="8"/>
<evidence type="ECO:0000313" key="11">
    <source>
        <dbReference type="EMBL" id="GEQ22875.1"/>
    </source>
</evidence>
<organism evidence="11 14">
    <name type="scientific">Clostridium butyricum</name>
    <dbReference type="NCBI Taxonomy" id="1492"/>
    <lineage>
        <taxon>Bacteria</taxon>
        <taxon>Bacillati</taxon>
        <taxon>Bacillota</taxon>
        <taxon>Clostridia</taxon>
        <taxon>Eubacteriales</taxon>
        <taxon>Clostridiaceae</taxon>
        <taxon>Clostridium</taxon>
    </lineage>
</organism>
<dbReference type="Proteomes" id="UP000515243">
    <property type="component" value="Chromosome 1"/>
</dbReference>
<accession>A0A0Q0YMH4</accession>
<dbReference type="PANTHER" id="PTHR11895">
    <property type="entry name" value="TRANSAMIDASE"/>
    <property type="match status" value="1"/>
</dbReference>
<keyword evidence="4 8" id="KW-0067">ATP-binding</keyword>
<dbReference type="EMBL" id="CP040626">
    <property type="protein sequence ID" value="QMW92407.1"/>
    <property type="molecule type" value="Genomic_DNA"/>
</dbReference>
<dbReference type="GO" id="GO:0030956">
    <property type="term" value="C:glutamyl-tRNA(Gln) amidotransferase complex"/>
    <property type="evidence" value="ECO:0007669"/>
    <property type="project" value="InterPro"/>
</dbReference>
<keyword evidence="5 8" id="KW-0648">Protein biosynthesis</keyword>
<dbReference type="RefSeq" id="WP_024038776.1">
    <property type="nucleotide sequence ID" value="NZ_AP019716.1"/>
</dbReference>
<evidence type="ECO:0000313" key="12">
    <source>
        <dbReference type="EMBL" id="NAS18859.1"/>
    </source>
</evidence>
<keyword evidence="3 8" id="KW-0547">Nucleotide-binding</keyword>
<feature type="active site" description="Charge relay system" evidence="8">
    <location>
        <position position="79"/>
    </location>
</feature>
<reference evidence="11 14" key="2">
    <citation type="submission" date="2019-07" db="EMBL/GenBank/DDBJ databases">
        <title>Whole genome shotgun sequence of Clostridium butyricum NBRC 3858.</title>
        <authorList>
            <person name="Hosoyama A."/>
            <person name="Uohara A."/>
            <person name="Ohji S."/>
            <person name="Ichikawa N."/>
        </authorList>
    </citation>
    <scope>NUCLEOTIDE SEQUENCE [LARGE SCALE GENOMIC DNA]</scope>
    <source>
        <strain evidence="11 14">NBRC 3858</strain>
    </source>
</reference>
<evidence type="ECO:0000256" key="2">
    <source>
        <dbReference type="ARBA" id="ARBA00022598"/>
    </source>
</evidence>
<evidence type="ECO:0000256" key="4">
    <source>
        <dbReference type="ARBA" id="ARBA00022840"/>
    </source>
</evidence>
<evidence type="ECO:0000313" key="15">
    <source>
        <dbReference type="Proteomes" id="UP000474042"/>
    </source>
</evidence>
<dbReference type="GeneID" id="92945720"/>
<dbReference type="InterPro" id="IPR004412">
    <property type="entry name" value="GatA"/>
</dbReference>
<name>A0A0Q0YMH4_CLOBU</name>
<feature type="coiled-coil region" evidence="9">
    <location>
        <begin position="8"/>
        <end position="68"/>
    </location>
</feature>
<evidence type="ECO:0000256" key="5">
    <source>
        <dbReference type="ARBA" id="ARBA00022917"/>
    </source>
</evidence>
<dbReference type="Pfam" id="PF01425">
    <property type="entry name" value="Amidase"/>
    <property type="match status" value="1"/>
</dbReference>
<dbReference type="Gene3D" id="3.90.1300.10">
    <property type="entry name" value="Amidase signature (AS) domain"/>
    <property type="match status" value="1"/>
</dbReference>
<dbReference type="InterPro" id="IPR020556">
    <property type="entry name" value="Amidase_CS"/>
</dbReference>
<dbReference type="PANTHER" id="PTHR11895:SF151">
    <property type="entry name" value="GLUTAMYL-TRNA(GLN) AMIDOTRANSFERASE SUBUNIT A"/>
    <property type="match status" value="1"/>
</dbReference>
<evidence type="ECO:0000256" key="7">
    <source>
        <dbReference type="ARBA" id="ARBA00047407"/>
    </source>
</evidence>
<dbReference type="AlphaFoldDB" id="A0A0Q0YMH4"/>
<evidence type="ECO:0000256" key="3">
    <source>
        <dbReference type="ARBA" id="ARBA00022741"/>
    </source>
</evidence>
<feature type="active site" description="Acyl-ester intermediate" evidence="8">
    <location>
        <position position="178"/>
    </location>
</feature>
<reference evidence="12 15" key="3">
    <citation type="submission" date="2020-01" db="EMBL/GenBank/DDBJ databases">
        <title>Genome sequence of a 1,3-propanediol producer, Clostridium butyricum S3.</title>
        <authorList>
            <person name="Zhou J."/>
        </authorList>
    </citation>
    <scope>NUCLEOTIDE SEQUENCE [LARGE SCALE GENOMIC DNA]</scope>
    <source>
        <strain evidence="12 15">S3</strain>
    </source>
</reference>
<comment type="subunit">
    <text evidence="8">Heterotrimer of A, B and C subunits.</text>
</comment>
<dbReference type="GO" id="GO:0016740">
    <property type="term" value="F:transferase activity"/>
    <property type="evidence" value="ECO:0007669"/>
    <property type="project" value="UniProtKB-KW"/>
</dbReference>
<dbReference type="InterPro" id="IPR023631">
    <property type="entry name" value="Amidase_dom"/>
</dbReference>
<evidence type="ECO:0000313" key="13">
    <source>
        <dbReference type="EMBL" id="QMW92407.1"/>
    </source>
</evidence>
<dbReference type="Proteomes" id="UP000321089">
    <property type="component" value="Unassembled WGS sequence"/>
</dbReference>
<feature type="active site" description="Charge relay system" evidence="8">
    <location>
        <position position="154"/>
    </location>
</feature>
<comment type="function">
    <text evidence="6 8">Allows the formation of correctly charged Gln-tRNA(Gln) through the transamidation of misacylated Glu-tRNA(Gln) in organisms which lack glutaminyl-tRNA synthetase. The reaction takes place in the presence of glutamine and ATP through an activated gamma-phospho-Glu-tRNA(Gln).</text>
</comment>
<dbReference type="NCBIfam" id="TIGR00132">
    <property type="entry name" value="gatA"/>
    <property type="match status" value="1"/>
</dbReference>
<dbReference type="EMBL" id="BKBC01000064">
    <property type="protein sequence ID" value="GEQ22875.1"/>
    <property type="molecule type" value="Genomic_DNA"/>
</dbReference>
<feature type="domain" description="Amidase" evidence="10">
    <location>
        <begin position="24"/>
        <end position="465"/>
    </location>
</feature>
<evidence type="ECO:0000256" key="9">
    <source>
        <dbReference type="SAM" id="Coils"/>
    </source>
</evidence>
<proteinExistence type="inferred from homology"/>
<dbReference type="EMBL" id="WOFV02000046">
    <property type="protein sequence ID" value="NAS18859.1"/>
    <property type="molecule type" value="Genomic_DNA"/>
</dbReference>
<comment type="catalytic activity">
    <reaction evidence="7 8">
        <text>L-glutamyl-tRNA(Gln) + L-glutamine + ATP + H2O = L-glutaminyl-tRNA(Gln) + L-glutamate + ADP + phosphate + H(+)</text>
        <dbReference type="Rhea" id="RHEA:17521"/>
        <dbReference type="Rhea" id="RHEA-COMP:9681"/>
        <dbReference type="Rhea" id="RHEA-COMP:9684"/>
        <dbReference type="ChEBI" id="CHEBI:15377"/>
        <dbReference type="ChEBI" id="CHEBI:15378"/>
        <dbReference type="ChEBI" id="CHEBI:29985"/>
        <dbReference type="ChEBI" id="CHEBI:30616"/>
        <dbReference type="ChEBI" id="CHEBI:43474"/>
        <dbReference type="ChEBI" id="CHEBI:58359"/>
        <dbReference type="ChEBI" id="CHEBI:78520"/>
        <dbReference type="ChEBI" id="CHEBI:78521"/>
        <dbReference type="ChEBI" id="CHEBI:456216"/>
        <dbReference type="EC" id="6.3.5.7"/>
    </reaction>
</comment>
<protein>
    <recommendedName>
        <fullName evidence="8">Glutamyl-tRNA(Gln) amidotransferase subunit A</fullName>
        <shortName evidence="8">Glu-ADT subunit A</shortName>
        <ecNumber evidence="8">6.3.5.7</ecNumber>
    </recommendedName>
</protein>
<reference evidence="13 16" key="1">
    <citation type="submission" date="2019-05" db="EMBL/GenBank/DDBJ databases">
        <authorList>
            <person name="Schori C."/>
            <person name="Ahrens C."/>
        </authorList>
    </citation>
    <scope>NUCLEOTIDE SEQUENCE [LARGE SCALE GENOMIC DNA]</scope>
    <source>
        <strain evidence="13 16">DSM 10702</strain>
    </source>
</reference>
<evidence type="ECO:0000259" key="10">
    <source>
        <dbReference type="Pfam" id="PF01425"/>
    </source>
</evidence>
<evidence type="ECO:0000313" key="16">
    <source>
        <dbReference type="Proteomes" id="UP000515243"/>
    </source>
</evidence>
<evidence type="ECO:0000313" key="14">
    <source>
        <dbReference type="Proteomes" id="UP000321089"/>
    </source>
</evidence>
<dbReference type="InterPro" id="IPR000120">
    <property type="entry name" value="Amidase"/>
</dbReference>
<gene>
    <name evidence="8 11" type="primary">gatA</name>
    <name evidence="11" type="ORF">CBU02nite_33810</name>
    <name evidence="13" type="ORF">FF104_16060</name>
    <name evidence="12" type="ORF">GND98_013525</name>
</gene>
<keyword evidence="2 8" id="KW-0436">Ligase</keyword>
<dbReference type="Proteomes" id="UP000474042">
    <property type="component" value="Unassembled WGS sequence"/>
</dbReference>
<dbReference type="PROSITE" id="PS00571">
    <property type="entry name" value="AMIDASES"/>
    <property type="match status" value="1"/>
</dbReference>
<evidence type="ECO:0000256" key="1">
    <source>
        <dbReference type="ARBA" id="ARBA00008069"/>
    </source>
</evidence>
<sequence>MEFSNYKAHELKEIIAKKEASVEEVTKAHLDKIENTDSKVDAFLYVAKEEALIQAKELDEKLSKGEDLGVLGGVPLGVKDNISVKGMQNTCASKILEGYISPYDSTVSEMIKSEGGVIIGKLNMDEFAMGSSTENSAFKKTRNPWDLDRVPGGSSGGSAAAVAAKEVSIALGTDTGGSVRQPASFCGIVGLKPTYGRVSRNGVVAYGSTLDQVGTLGRDVKDCAMLTQAIAGMDNRDFTTADIKVPNYFDSLNTNIKGKKIAVPTEFFKEGLDENVKKAVYDALKVFEANGAEVKEVSLPLADYAISAYYLVACAEASSNLARFDGVRYGKRAKDIEDSVELYFKSRSEGFGKEVKKRIMLGTYALSAGYYDAYYKKALKVRNLIKGDFDKIFGEFDAIISPTAPTTAYKIGEKTDNALEMYLGDIYTVPVNIAGIPAISLPCGLADGLPVGLQIMGNYFREDTLFNLAYSYEQSTNWHEMHPNL</sequence>
<dbReference type="InterPro" id="IPR036928">
    <property type="entry name" value="AS_sf"/>
</dbReference>
<dbReference type="SUPFAM" id="SSF75304">
    <property type="entry name" value="Amidase signature (AS) enzymes"/>
    <property type="match status" value="1"/>
</dbReference>